<dbReference type="PROSITE" id="PS50850">
    <property type="entry name" value="MFS"/>
    <property type="match status" value="1"/>
</dbReference>
<keyword evidence="6 8" id="KW-0472">Membrane</keyword>
<evidence type="ECO:0000313" key="11">
    <source>
        <dbReference type="Proteomes" id="UP001358417"/>
    </source>
</evidence>
<feature type="compositionally biased region" description="Polar residues" evidence="7">
    <location>
        <begin position="55"/>
        <end position="97"/>
    </location>
</feature>
<comment type="caution">
    <text evidence="10">The sequence shown here is derived from an EMBL/GenBank/DDBJ whole genome shotgun (WGS) entry which is preliminary data.</text>
</comment>
<keyword evidence="5 8" id="KW-1133">Transmembrane helix</keyword>
<dbReference type="FunFam" id="1.20.1720.10:FF:000013">
    <property type="entry name" value="Related to multidrug resistance proteins"/>
    <property type="match status" value="1"/>
</dbReference>
<evidence type="ECO:0000256" key="5">
    <source>
        <dbReference type="ARBA" id="ARBA00022989"/>
    </source>
</evidence>
<evidence type="ECO:0000256" key="2">
    <source>
        <dbReference type="ARBA" id="ARBA00008335"/>
    </source>
</evidence>
<dbReference type="PANTHER" id="PTHR23501:SF84">
    <property type="entry name" value="VACUOLAR MEMBRANE AMINO ACID UPTAKE TRANSPORTER FNX2"/>
    <property type="match status" value="1"/>
</dbReference>
<evidence type="ECO:0000259" key="9">
    <source>
        <dbReference type="PROSITE" id="PS50850"/>
    </source>
</evidence>
<comment type="subcellular location">
    <subcellularLocation>
        <location evidence="1">Endomembrane system</location>
        <topology evidence="1">Multi-pass membrane protein</topology>
    </subcellularLocation>
</comment>
<dbReference type="Gene3D" id="1.20.1250.20">
    <property type="entry name" value="MFS general substrate transporter like domains"/>
    <property type="match status" value="1"/>
</dbReference>
<feature type="transmembrane region" description="Helical" evidence="8">
    <location>
        <begin position="257"/>
        <end position="279"/>
    </location>
</feature>
<accession>A0AAV9N7X4</accession>
<dbReference type="InterPro" id="IPR036259">
    <property type="entry name" value="MFS_trans_sf"/>
</dbReference>
<dbReference type="Proteomes" id="UP001358417">
    <property type="component" value="Unassembled WGS sequence"/>
</dbReference>
<dbReference type="Pfam" id="PF07690">
    <property type="entry name" value="MFS_1"/>
    <property type="match status" value="1"/>
</dbReference>
<gene>
    <name evidence="10" type="ORF">LTR84_004366</name>
</gene>
<sequence length="613" mass="65593">MRGASIGDEDAGSLLPPTERSPLLQDRGYATINAINNERERGRIVSKQGPINGEAVTSASRGDDTNSSEIPVDIENNNLARTPSLSPSRATQSKGTRSATAQMRYIVPAVSLGVFLAAADQTIIVSSYGRIGSDLSALNLTPWIASAYFLTLTSFQPLYGKLSDIFGRKTCLLYAYTIFGIGCVLCGVAPDIKSLIAARAFQGVGGGGMSTVVSILFSDIVPLRERGLWQGIINIVYAGGAAVGAPLGGLLSETLSWRYLFLGQAPLCLLAFIAVWFALDVPPKRSNGSYSSSEQALEREPGQGWRKKLSRVDFPGAIVLVAAVFNLIFGLDRGSNTAWHRPISYGPIVASGFFFALFIYIERHIAKEPFAPGHIIFDRSLFASYLCCFFSFGAWLAVLYYLPLFYQAVDGYGATESAVRLLPAIVASVSGSLFGGIWIKLFGKYYWLTVFAYTLLAAGMAVVLLSTGLLVNNTYAISVGTVMGGFGNGIGVTSALIAIISNAAPEDQAVATACSYLFRSLGSVLGISLTATAIQQRLRDDLARRIGSGHDAAAIEQGVRQSLDYLDQLTPELRHLVRLAYGTATTSGFLLALIVSLGATVASLFIREQRLNR</sequence>
<feature type="transmembrane region" description="Helical" evidence="8">
    <location>
        <begin position="446"/>
        <end position="471"/>
    </location>
</feature>
<dbReference type="GO" id="GO:0015174">
    <property type="term" value="F:basic amino acid transmembrane transporter activity"/>
    <property type="evidence" value="ECO:0007669"/>
    <property type="project" value="TreeGrafter"/>
</dbReference>
<organism evidence="10 11">
    <name type="scientific">Exophiala bonariae</name>
    <dbReference type="NCBI Taxonomy" id="1690606"/>
    <lineage>
        <taxon>Eukaryota</taxon>
        <taxon>Fungi</taxon>
        <taxon>Dikarya</taxon>
        <taxon>Ascomycota</taxon>
        <taxon>Pezizomycotina</taxon>
        <taxon>Eurotiomycetes</taxon>
        <taxon>Chaetothyriomycetidae</taxon>
        <taxon>Chaetothyriales</taxon>
        <taxon>Herpotrichiellaceae</taxon>
        <taxon>Exophiala</taxon>
    </lineage>
</organism>
<protein>
    <recommendedName>
        <fullName evidence="9">Major facilitator superfamily (MFS) profile domain-containing protein</fullName>
    </recommendedName>
</protein>
<feature type="transmembrane region" description="Helical" evidence="8">
    <location>
        <begin position="579"/>
        <end position="606"/>
    </location>
</feature>
<feature type="transmembrane region" description="Helical" evidence="8">
    <location>
        <begin position="312"/>
        <end position="331"/>
    </location>
</feature>
<dbReference type="EMBL" id="JAVRRD010000019">
    <property type="protein sequence ID" value="KAK5049437.1"/>
    <property type="molecule type" value="Genomic_DNA"/>
</dbReference>
<dbReference type="InterPro" id="IPR011701">
    <property type="entry name" value="MFS"/>
</dbReference>
<dbReference type="SUPFAM" id="SSF103473">
    <property type="entry name" value="MFS general substrate transporter"/>
    <property type="match status" value="1"/>
</dbReference>
<dbReference type="GO" id="GO:0000329">
    <property type="term" value="C:fungal-type vacuole membrane"/>
    <property type="evidence" value="ECO:0007669"/>
    <property type="project" value="TreeGrafter"/>
</dbReference>
<evidence type="ECO:0000256" key="3">
    <source>
        <dbReference type="ARBA" id="ARBA00022448"/>
    </source>
</evidence>
<evidence type="ECO:0000256" key="1">
    <source>
        <dbReference type="ARBA" id="ARBA00004127"/>
    </source>
</evidence>
<proteinExistence type="inferred from homology"/>
<feature type="transmembrane region" description="Helical" evidence="8">
    <location>
        <begin position="343"/>
        <end position="361"/>
    </location>
</feature>
<keyword evidence="4 8" id="KW-0812">Transmembrane</keyword>
<feature type="region of interest" description="Disordered" evidence="7">
    <location>
        <begin position="1"/>
        <end position="26"/>
    </location>
</feature>
<feature type="region of interest" description="Disordered" evidence="7">
    <location>
        <begin position="38"/>
        <end position="97"/>
    </location>
</feature>
<feature type="domain" description="Major facilitator superfamily (MFS) profile" evidence="9">
    <location>
        <begin position="106"/>
        <end position="610"/>
    </location>
</feature>
<feature type="transmembrane region" description="Helical" evidence="8">
    <location>
        <begin position="229"/>
        <end position="251"/>
    </location>
</feature>
<name>A0AAV9N7X4_9EURO</name>
<evidence type="ECO:0000256" key="7">
    <source>
        <dbReference type="SAM" id="MobiDB-lite"/>
    </source>
</evidence>
<feature type="transmembrane region" description="Helical" evidence="8">
    <location>
        <begin position="382"/>
        <end position="401"/>
    </location>
</feature>
<feature type="transmembrane region" description="Helical" evidence="8">
    <location>
        <begin position="477"/>
        <end position="504"/>
    </location>
</feature>
<feature type="transmembrane region" description="Helical" evidence="8">
    <location>
        <begin position="140"/>
        <end position="159"/>
    </location>
</feature>
<dbReference type="PANTHER" id="PTHR23501">
    <property type="entry name" value="MAJOR FACILITATOR SUPERFAMILY"/>
    <property type="match status" value="1"/>
</dbReference>
<dbReference type="InterPro" id="IPR020846">
    <property type="entry name" value="MFS_dom"/>
</dbReference>
<dbReference type="RefSeq" id="XP_064704482.1">
    <property type="nucleotide sequence ID" value="XM_064847943.1"/>
</dbReference>
<feature type="transmembrane region" description="Helical" evidence="8">
    <location>
        <begin position="105"/>
        <end position="128"/>
    </location>
</feature>
<evidence type="ECO:0000256" key="8">
    <source>
        <dbReference type="SAM" id="Phobius"/>
    </source>
</evidence>
<dbReference type="GO" id="GO:0046943">
    <property type="term" value="F:carboxylic acid transmembrane transporter activity"/>
    <property type="evidence" value="ECO:0007669"/>
    <property type="project" value="UniProtKB-ARBA"/>
</dbReference>
<dbReference type="AlphaFoldDB" id="A0AAV9N7X4"/>
<reference evidence="10 11" key="1">
    <citation type="submission" date="2023-08" db="EMBL/GenBank/DDBJ databases">
        <title>Black Yeasts Isolated from many extreme environments.</title>
        <authorList>
            <person name="Coleine C."/>
            <person name="Stajich J.E."/>
            <person name="Selbmann L."/>
        </authorList>
    </citation>
    <scope>NUCLEOTIDE SEQUENCE [LARGE SCALE GENOMIC DNA]</scope>
    <source>
        <strain evidence="10 11">CCFEE 5792</strain>
    </source>
</reference>
<feature type="transmembrane region" description="Helical" evidence="8">
    <location>
        <begin position="171"/>
        <end position="190"/>
    </location>
</feature>
<keyword evidence="3" id="KW-0813">Transport</keyword>
<dbReference type="CDD" id="cd17502">
    <property type="entry name" value="MFS_Azr1_MDR_like"/>
    <property type="match status" value="1"/>
</dbReference>
<evidence type="ECO:0000313" key="10">
    <source>
        <dbReference type="EMBL" id="KAK5049437.1"/>
    </source>
</evidence>
<feature type="transmembrane region" description="Helical" evidence="8">
    <location>
        <begin position="196"/>
        <end position="217"/>
    </location>
</feature>
<comment type="similarity">
    <text evidence="2">Belongs to the major facilitator superfamily.</text>
</comment>
<evidence type="ECO:0000256" key="4">
    <source>
        <dbReference type="ARBA" id="ARBA00022692"/>
    </source>
</evidence>
<keyword evidence="11" id="KW-1185">Reference proteome</keyword>
<dbReference type="Gene3D" id="1.20.1720.10">
    <property type="entry name" value="Multidrug resistance protein D"/>
    <property type="match status" value="1"/>
</dbReference>
<dbReference type="GO" id="GO:0012505">
    <property type="term" value="C:endomembrane system"/>
    <property type="evidence" value="ECO:0007669"/>
    <property type="project" value="UniProtKB-SubCell"/>
</dbReference>
<feature type="transmembrane region" description="Helical" evidence="8">
    <location>
        <begin position="421"/>
        <end position="439"/>
    </location>
</feature>
<dbReference type="GeneID" id="89972544"/>
<evidence type="ECO:0000256" key="6">
    <source>
        <dbReference type="ARBA" id="ARBA00023136"/>
    </source>
</evidence>